<comment type="caution">
    <text evidence="8">The sequence shown here is derived from an EMBL/GenBank/DDBJ whole genome shotgun (WGS) entry which is preliminary data.</text>
</comment>
<comment type="similarity">
    <text evidence="1 6">Belongs to the glycosyl hydrolase 3 family.</text>
</comment>
<dbReference type="PROSITE" id="PS00775">
    <property type="entry name" value="GLYCOSYL_HYDROL_F3"/>
    <property type="match status" value="1"/>
</dbReference>
<name>A0A919Q079_9MICO</name>
<dbReference type="PANTHER" id="PTHR42715:SF10">
    <property type="entry name" value="BETA-GLUCOSIDASE"/>
    <property type="match status" value="1"/>
</dbReference>
<dbReference type="Proteomes" id="UP000652354">
    <property type="component" value="Unassembled WGS sequence"/>
</dbReference>
<dbReference type="SUPFAM" id="SSF51445">
    <property type="entry name" value="(Trans)glycosidases"/>
    <property type="match status" value="1"/>
</dbReference>
<evidence type="ECO:0000259" key="7">
    <source>
        <dbReference type="SMART" id="SM01217"/>
    </source>
</evidence>
<proteinExistence type="inferred from homology"/>
<dbReference type="PRINTS" id="PR00133">
    <property type="entry name" value="GLHYDRLASE3"/>
</dbReference>
<dbReference type="InterPro" id="IPR019800">
    <property type="entry name" value="Glyco_hydro_3_AS"/>
</dbReference>
<dbReference type="InterPro" id="IPR017853">
    <property type="entry name" value="GH"/>
</dbReference>
<dbReference type="Gene3D" id="3.20.20.300">
    <property type="entry name" value="Glycoside hydrolase, family 3, N-terminal domain"/>
    <property type="match status" value="1"/>
</dbReference>
<sequence>MASLTSTDDRGVTAQAAAIVSKLDRAEKIRLISGKDFWHTEGSPAHGFESFMMTDGPHGLRKQAGDTDHAGLNDSVPATCFPTASALAATWDPALLEQVGHALGRECRDEEVGVLLGPGLNIKRHPAGGRNFEYLSEDPLLAGRMAAALVRGIQAEGVGACLKHFAANNQETDRMRVDTIVDERTLREIYLTGFEIAVREAQPWTVMCAYNLVNGVHAGEHRTLLTEVLREEWGFDGLVMTDWIATHDRPAGVHAGLDLEMPSSSGAWDQRTAEAVESGALSEGDLDLACGRVVTLALKVAAERASRPASQDRSAVHAEHHALARRVAAAGTTLLTNDGILPLEPTGRIALIGAFAQTPRHQGGGSSLVQSTQLDTALETMRARVADGAQVTYAPGYDAATGDATDAQIREALEAADGADTVVLMVGLPTSFESEGYDRDHLDIPASHTRLIQAITARHDRVVVALSNGAPVVMPWADAPNAIVESYLGGQAAGSAVVDVLFGDAEPGGRLAESFPVTADDLPSSHDFADRPTQVQYREGLYVGYRFHDSFGVPARFPFGHGLSYTSFELGAAKVTGRGASRKVTVPVTNTGDRAGSTVVQVYVHDPVSTLHRPAQELAGFAKVALEPGQSADAVVTLDERSFAVYDVASAGWVVEAGEYELRIGLSSTDIRATKTIRLAADGDVTPVPAPASAIATDREFEALLGHAIPPARPLFPFHYDSILGDLEATWLGGRLKAAMSKVMASKMPIDDDMPEDVRTTMEAFMVNMPLRAIPMMSEGRLTFPTLDRALRVLNATGLKARRSAGRTTD</sequence>
<accession>A0A919Q079</accession>
<keyword evidence="2 6" id="KW-0378">Hydrolase</keyword>
<dbReference type="SMART" id="SM01217">
    <property type="entry name" value="Fn3_like"/>
    <property type="match status" value="1"/>
</dbReference>
<dbReference type="GO" id="GO:0005975">
    <property type="term" value="P:carbohydrate metabolic process"/>
    <property type="evidence" value="ECO:0007669"/>
    <property type="project" value="InterPro"/>
</dbReference>
<dbReference type="Pfam" id="PF01915">
    <property type="entry name" value="Glyco_hydro_3_C"/>
    <property type="match status" value="1"/>
</dbReference>
<dbReference type="Gene3D" id="2.60.40.10">
    <property type="entry name" value="Immunoglobulins"/>
    <property type="match status" value="1"/>
</dbReference>
<feature type="domain" description="Fibronectin type III-like" evidence="7">
    <location>
        <begin position="598"/>
        <end position="668"/>
    </location>
</feature>
<evidence type="ECO:0000256" key="3">
    <source>
        <dbReference type="ARBA" id="ARBA00023277"/>
    </source>
</evidence>
<dbReference type="InterPro" id="IPR013783">
    <property type="entry name" value="Ig-like_fold"/>
</dbReference>
<evidence type="ECO:0000256" key="1">
    <source>
        <dbReference type="ARBA" id="ARBA00005336"/>
    </source>
</evidence>
<dbReference type="InterPro" id="IPR036881">
    <property type="entry name" value="Glyco_hydro_3_C_sf"/>
</dbReference>
<evidence type="ECO:0000256" key="6">
    <source>
        <dbReference type="RuleBase" id="RU361161"/>
    </source>
</evidence>
<dbReference type="EMBL" id="BONR01000001">
    <property type="protein sequence ID" value="GIG53910.1"/>
    <property type="molecule type" value="Genomic_DNA"/>
</dbReference>
<dbReference type="InterPro" id="IPR050288">
    <property type="entry name" value="Cellulose_deg_GH3"/>
</dbReference>
<comment type="function">
    <text evidence="4">Catalyzes the hydrolysis of a non-reducing terminal alpha-L-arabinopyranosidic linkage in ginsenoside Rb2 (alpha-L-arabinopyranosyl-(1-&gt;6)-alpha-D-glucopyranosyl) to release alpha-D-glucopyranosyl (Rd). It is not able to hydrolyze alpha-L-arabinofuranosyl-(1-&gt;6)-alpha-D-glucopyranosyl (Rc).</text>
</comment>
<protein>
    <recommendedName>
        <fullName evidence="5">Exo-alpha-(1-&gt;6)-L-arabinopyranosidase</fullName>
    </recommendedName>
</protein>
<dbReference type="InterPro" id="IPR026891">
    <property type="entry name" value="Fn3-like"/>
</dbReference>
<evidence type="ECO:0000256" key="5">
    <source>
        <dbReference type="ARBA" id="ARBA00074219"/>
    </source>
</evidence>
<organism evidence="8 9">
    <name type="scientific">Demequina activiva</name>
    <dbReference type="NCBI Taxonomy" id="1582364"/>
    <lineage>
        <taxon>Bacteria</taxon>
        <taxon>Bacillati</taxon>
        <taxon>Actinomycetota</taxon>
        <taxon>Actinomycetes</taxon>
        <taxon>Micrococcales</taxon>
        <taxon>Demequinaceae</taxon>
        <taxon>Demequina</taxon>
    </lineage>
</organism>
<dbReference type="RefSeq" id="WP_203653346.1">
    <property type="nucleotide sequence ID" value="NZ_BONR01000001.1"/>
</dbReference>
<dbReference type="SUPFAM" id="SSF52279">
    <property type="entry name" value="Beta-D-glucan exohydrolase, C-terminal domain"/>
    <property type="match status" value="1"/>
</dbReference>
<dbReference type="InterPro" id="IPR036962">
    <property type="entry name" value="Glyco_hydro_3_N_sf"/>
</dbReference>
<dbReference type="Pfam" id="PF00933">
    <property type="entry name" value="Glyco_hydro_3"/>
    <property type="match status" value="1"/>
</dbReference>
<dbReference type="InterPro" id="IPR002772">
    <property type="entry name" value="Glyco_hydro_3_C"/>
</dbReference>
<dbReference type="PANTHER" id="PTHR42715">
    <property type="entry name" value="BETA-GLUCOSIDASE"/>
    <property type="match status" value="1"/>
</dbReference>
<dbReference type="GO" id="GO:0008422">
    <property type="term" value="F:beta-glucosidase activity"/>
    <property type="evidence" value="ECO:0007669"/>
    <property type="project" value="UniProtKB-ARBA"/>
</dbReference>
<dbReference type="FunFam" id="2.60.40.10:FF:000495">
    <property type="entry name" value="Periplasmic beta-glucosidase"/>
    <property type="match status" value="1"/>
</dbReference>
<dbReference type="InterPro" id="IPR001764">
    <property type="entry name" value="Glyco_hydro_3_N"/>
</dbReference>
<reference evidence="8" key="1">
    <citation type="submission" date="2021-01" db="EMBL/GenBank/DDBJ databases">
        <title>Whole genome shotgun sequence of Demequina activiva NBRC 110675.</title>
        <authorList>
            <person name="Komaki H."/>
            <person name="Tamura T."/>
        </authorList>
    </citation>
    <scope>NUCLEOTIDE SEQUENCE</scope>
    <source>
        <strain evidence="8">NBRC 110675</strain>
    </source>
</reference>
<keyword evidence="6" id="KW-0326">Glycosidase</keyword>
<keyword evidence="9" id="KW-1185">Reference proteome</keyword>
<dbReference type="Pfam" id="PF14310">
    <property type="entry name" value="Fn3-like"/>
    <property type="match status" value="1"/>
</dbReference>
<evidence type="ECO:0000313" key="8">
    <source>
        <dbReference type="EMBL" id="GIG53910.1"/>
    </source>
</evidence>
<evidence type="ECO:0000256" key="2">
    <source>
        <dbReference type="ARBA" id="ARBA00022801"/>
    </source>
</evidence>
<gene>
    <name evidence="8" type="ORF">Dac01nite_06620</name>
</gene>
<dbReference type="AlphaFoldDB" id="A0A919Q079"/>
<keyword evidence="3" id="KW-0119">Carbohydrate metabolism</keyword>
<evidence type="ECO:0000313" key="9">
    <source>
        <dbReference type="Proteomes" id="UP000652354"/>
    </source>
</evidence>
<evidence type="ECO:0000256" key="4">
    <source>
        <dbReference type="ARBA" id="ARBA00058905"/>
    </source>
</evidence>
<dbReference type="Gene3D" id="3.40.50.1700">
    <property type="entry name" value="Glycoside hydrolase family 3 C-terminal domain"/>
    <property type="match status" value="1"/>
</dbReference>